<reference evidence="2" key="1">
    <citation type="submission" date="2016-10" db="EMBL/GenBank/DDBJ databases">
        <authorList>
            <person name="Varghese N."/>
            <person name="Submissions S."/>
        </authorList>
    </citation>
    <scope>NUCLEOTIDE SEQUENCE [LARGE SCALE GENOMIC DNA]</scope>
    <source>
        <strain evidence="2">CGMCC 4.578</strain>
    </source>
</reference>
<name>A0A1H9WTH8_9PSEU</name>
<dbReference type="EMBL" id="FOFT01000012">
    <property type="protein sequence ID" value="SES37134.1"/>
    <property type="molecule type" value="Genomic_DNA"/>
</dbReference>
<sequence length="50" mass="5253">MTGAVTALLTLTAMAILSDGLQAVLGFGLTTLKRSTPSFVVFATCYGTWR</sequence>
<evidence type="ECO:0000313" key="2">
    <source>
        <dbReference type="Proteomes" id="UP000199028"/>
    </source>
</evidence>
<evidence type="ECO:0000313" key="1">
    <source>
        <dbReference type="EMBL" id="SES37134.1"/>
    </source>
</evidence>
<proteinExistence type="predicted"/>
<organism evidence="1 2">
    <name type="scientific">Lentzea flaviverrucosa</name>
    <dbReference type="NCBI Taxonomy" id="200379"/>
    <lineage>
        <taxon>Bacteria</taxon>
        <taxon>Bacillati</taxon>
        <taxon>Actinomycetota</taxon>
        <taxon>Actinomycetes</taxon>
        <taxon>Pseudonocardiales</taxon>
        <taxon>Pseudonocardiaceae</taxon>
        <taxon>Lentzea</taxon>
    </lineage>
</organism>
<accession>A0A1H9WTH8</accession>
<dbReference type="RefSeq" id="WP_170176465.1">
    <property type="nucleotide sequence ID" value="NZ_FOFT01000012.1"/>
</dbReference>
<dbReference type="AlphaFoldDB" id="A0A1H9WTH8"/>
<gene>
    <name evidence="1" type="ORF">SAMN05216195_112208</name>
</gene>
<dbReference type="Proteomes" id="UP000199028">
    <property type="component" value="Unassembled WGS sequence"/>
</dbReference>
<keyword evidence="2" id="KW-1185">Reference proteome</keyword>
<protein>
    <submittedName>
        <fullName evidence="1">Uncharacterized protein</fullName>
    </submittedName>
</protein>